<evidence type="ECO:0000313" key="2">
    <source>
        <dbReference type="Proteomes" id="UP001140096"/>
    </source>
</evidence>
<gene>
    <name evidence="1" type="primary">UTP21</name>
    <name evidence="1" type="ORF">H4S07_005421</name>
</gene>
<feature type="non-terminal residue" evidence="1">
    <location>
        <position position="133"/>
    </location>
</feature>
<dbReference type="Proteomes" id="UP001140096">
    <property type="component" value="Unassembled WGS sequence"/>
</dbReference>
<name>A0ACC1L359_9FUNG</name>
<sequence length="133" mass="14536">MADKKTRVDSEATKKPEGSRLYQPFRALGYITSSIPHSVQYRGQAAFITTGIGRSFHIYDSEKINLLFVGPRFDADVVSVLSIGDETFVSSGGRIIVCQRAKRVGELEAVSRGGISSLMQFGDYIIAISEDNA</sequence>
<evidence type="ECO:0000313" key="1">
    <source>
        <dbReference type="EMBL" id="KAJ2799498.1"/>
    </source>
</evidence>
<proteinExistence type="predicted"/>
<accession>A0ACC1L359</accession>
<organism evidence="1 2">
    <name type="scientific">Coemansia furcata</name>
    <dbReference type="NCBI Taxonomy" id="417177"/>
    <lineage>
        <taxon>Eukaryota</taxon>
        <taxon>Fungi</taxon>
        <taxon>Fungi incertae sedis</taxon>
        <taxon>Zoopagomycota</taxon>
        <taxon>Kickxellomycotina</taxon>
        <taxon>Kickxellomycetes</taxon>
        <taxon>Kickxellales</taxon>
        <taxon>Kickxellaceae</taxon>
        <taxon>Coemansia</taxon>
    </lineage>
</organism>
<dbReference type="EMBL" id="JANBUP010002648">
    <property type="protein sequence ID" value="KAJ2799498.1"/>
    <property type="molecule type" value="Genomic_DNA"/>
</dbReference>
<keyword evidence="2" id="KW-1185">Reference proteome</keyword>
<comment type="caution">
    <text evidence="1">The sequence shown here is derived from an EMBL/GenBank/DDBJ whole genome shotgun (WGS) entry which is preliminary data.</text>
</comment>
<reference evidence="1" key="1">
    <citation type="submission" date="2022-07" db="EMBL/GenBank/DDBJ databases">
        <title>Phylogenomic reconstructions and comparative analyses of Kickxellomycotina fungi.</title>
        <authorList>
            <person name="Reynolds N.K."/>
            <person name="Stajich J.E."/>
            <person name="Barry K."/>
            <person name="Grigoriev I.V."/>
            <person name="Crous P."/>
            <person name="Smith M.E."/>
        </authorList>
    </citation>
    <scope>NUCLEOTIDE SEQUENCE</scope>
    <source>
        <strain evidence="1">CBS 102833</strain>
    </source>
</reference>
<protein>
    <submittedName>
        <fullName evidence="1">rRNA-processing protein utp21</fullName>
    </submittedName>
</protein>